<keyword evidence="3" id="KW-0547">Nucleotide-binding</keyword>
<dbReference type="InterPro" id="IPR027417">
    <property type="entry name" value="P-loop_NTPase"/>
</dbReference>
<evidence type="ECO:0000313" key="7">
    <source>
        <dbReference type="EMBL" id="RMI13874.1"/>
    </source>
</evidence>
<keyword evidence="2" id="KW-0813">Transport</keyword>
<evidence type="ECO:0000256" key="1">
    <source>
        <dbReference type="ARBA" id="ARBA00005417"/>
    </source>
</evidence>
<dbReference type="GO" id="GO:0005524">
    <property type="term" value="F:ATP binding"/>
    <property type="evidence" value="ECO:0007669"/>
    <property type="project" value="UniProtKB-KW"/>
</dbReference>
<dbReference type="Proteomes" id="UP000269289">
    <property type="component" value="Unassembled WGS sequence"/>
</dbReference>
<dbReference type="InterPro" id="IPR003439">
    <property type="entry name" value="ABC_transporter-like_ATP-bd"/>
</dbReference>
<gene>
    <name evidence="7" type="ORF">EBM89_02570</name>
</gene>
<protein>
    <submittedName>
        <fullName evidence="7">ABC transporter ATP-binding protein</fullName>
    </submittedName>
</protein>
<proteinExistence type="inferred from homology"/>
<dbReference type="EMBL" id="RFFI01000008">
    <property type="protein sequence ID" value="RMI13874.1"/>
    <property type="molecule type" value="Genomic_DNA"/>
</dbReference>
<reference evidence="7 8" key="1">
    <citation type="submission" date="2018-10" db="EMBL/GenBank/DDBJ databases">
        <title>Isolation, diversity and antifungal activity of actinobacteria from wheat.</title>
        <authorList>
            <person name="Han C."/>
        </authorList>
    </citation>
    <scope>NUCLEOTIDE SEQUENCE [LARGE SCALE GENOMIC DNA]</scope>
    <source>
        <strain evidence="7 8">NEAU-YY56</strain>
    </source>
</reference>
<feature type="region of interest" description="Disordered" evidence="5">
    <location>
        <begin position="19"/>
        <end position="51"/>
    </location>
</feature>
<dbReference type="Pfam" id="PF00005">
    <property type="entry name" value="ABC_tran"/>
    <property type="match status" value="1"/>
</dbReference>
<accession>A0A3M2JL68</accession>
<dbReference type="SUPFAM" id="SSF52540">
    <property type="entry name" value="P-loop containing nucleoside triphosphate hydrolases"/>
    <property type="match status" value="1"/>
</dbReference>
<feature type="compositionally biased region" description="Low complexity" evidence="5">
    <location>
        <begin position="19"/>
        <end position="44"/>
    </location>
</feature>
<dbReference type="SMART" id="SM00382">
    <property type="entry name" value="AAA"/>
    <property type="match status" value="1"/>
</dbReference>
<evidence type="ECO:0000256" key="4">
    <source>
        <dbReference type="ARBA" id="ARBA00022840"/>
    </source>
</evidence>
<keyword evidence="4 7" id="KW-0067">ATP-binding</keyword>
<evidence type="ECO:0000256" key="3">
    <source>
        <dbReference type="ARBA" id="ARBA00022741"/>
    </source>
</evidence>
<dbReference type="PROSITE" id="PS50893">
    <property type="entry name" value="ABC_TRANSPORTER_2"/>
    <property type="match status" value="1"/>
</dbReference>
<keyword evidence="8" id="KW-1185">Reference proteome</keyword>
<dbReference type="Gene3D" id="3.40.50.300">
    <property type="entry name" value="P-loop containing nucleotide triphosphate hydrolases"/>
    <property type="match status" value="1"/>
</dbReference>
<comment type="similarity">
    <text evidence="1">Belongs to the ABC transporter superfamily.</text>
</comment>
<evidence type="ECO:0000259" key="6">
    <source>
        <dbReference type="PROSITE" id="PS50893"/>
    </source>
</evidence>
<comment type="caution">
    <text evidence="7">The sequence shown here is derived from an EMBL/GenBank/DDBJ whole genome shotgun (WGS) entry which is preliminary data.</text>
</comment>
<name>A0A3M2JL68_9CELL</name>
<evidence type="ECO:0000256" key="5">
    <source>
        <dbReference type="SAM" id="MobiDB-lite"/>
    </source>
</evidence>
<dbReference type="PANTHER" id="PTHR43335:SF4">
    <property type="entry name" value="ABC TRANSPORTER, ATP-BINDING PROTEIN"/>
    <property type="match status" value="1"/>
</dbReference>
<dbReference type="PANTHER" id="PTHR43335">
    <property type="entry name" value="ABC TRANSPORTER, ATP-BINDING PROTEIN"/>
    <property type="match status" value="1"/>
</dbReference>
<dbReference type="GO" id="GO:0016887">
    <property type="term" value="F:ATP hydrolysis activity"/>
    <property type="evidence" value="ECO:0007669"/>
    <property type="project" value="InterPro"/>
</dbReference>
<dbReference type="AlphaFoldDB" id="A0A3M2JL68"/>
<organism evidence="7 8">
    <name type="scientific">Cellulomonas triticagri</name>
    <dbReference type="NCBI Taxonomy" id="2483352"/>
    <lineage>
        <taxon>Bacteria</taxon>
        <taxon>Bacillati</taxon>
        <taxon>Actinomycetota</taxon>
        <taxon>Actinomycetes</taxon>
        <taxon>Micrococcales</taxon>
        <taxon>Cellulomonadaceae</taxon>
        <taxon>Cellulomonas</taxon>
    </lineage>
</organism>
<sequence length="369" mass="39327">MTSSWWCWTSRSTHSTWERSTSSWTRSSAGRRTGRSSSSPTSPRRVCRSKPWSTWRRRGTVGERLAPVRVEATAVGKSYDGRSVLRDATFVLEPGTVTVLLGHNGAGKSTLVRRLAGLVRGEGEVRLAGRPLVDHPEPHRVLGVDLGTPQVHPGRTVRSHLRLLAHGMPDAAVRVAQVAELFGVGPLLDRRPTGFSTGMKRGVALAATWIADPSVLVLDEPINGLEVAAVRRVKDLVRRHADRGGTVLVASHVLAEAERIADRVLVLEGGGVVAHQDLAGYVARAGAQDIDVVTDDQGRLEAALAAAGIASRSTATGVVVSGVSQRAVAECARDAGVLVLELRPRRPTLEDVFLSGGVPAPGSVERTRT</sequence>
<evidence type="ECO:0000313" key="8">
    <source>
        <dbReference type="Proteomes" id="UP000269289"/>
    </source>
</evidence>
<dbReference type="InterPro" id="IPR003593">
    <property type="entry name" value="AAA+_ATPase"/>
</dbReference>
<feature type="domain" description="ABC transporter" evidence="6">
    <location>
        <begin position="70"/>
        <end position="294"/>
    </location>
</feature>
<evidence type="ECO:0000256" key="2">
    <source>
        <dbReference type="ARBA" id="ARBA00022448"/>
    </source>
</evidence>